<protein>
    <recommendedName>
        <fullName evidence="1">non-specific serine/threonine protein kinase</fullName>
        <ecNumber evidence="1">2.7.11.1</ecNumber>
    </recommendedName>
</protein>
<dbReference type="Gene3D" id="3.30.200.20">
    <property type="entry name" value="Phosphorylase Kinase, domain 1"/>
    <property type="match status" value="1"/>
</dbReference>
<dbReference type="SUPFAM" id="SSF56112">
    <property type="entry name" value="Protein kinase-like (PK-like)"/>
    <property type="match status" value="1"/>
</dbReference>
<dbReference type="Gene3D" id="1.50.10.20">
    <property type="match status" value="1"/>
</dbReference>
<gene>
    <name evidence="9" type="primary">lanKC_3</name>
    <name evidence="9" type="ORF">GCM10010246_37350</name>
</gene>
<comment type="caution">
    <text evidence="9">The sequence shown here is derived from an EMBL/GenBank/DDBJ whole genome shotgun (WGS) entry which is preliminary data.</text>
</comment>
<evidence type="ECO:0000256" key="2">
    <source>
        <dbReference type="ARBA" id="ARBA00022527"/>
    </source>
</evidence>
<keyword evidence="2" id="KW-0723">Serine/threonine-protein kinase</keyword>
<dbReference type="PROSITE" id="PS00109">
    <property type="entry name" value="PROTEIN_KINASE_TYR"/>
    <property type="match status" value="1"/>
</dbReference>
<dbReference type="Pfam" id="PF25816">
    <property type="entry name" value="RamC_N"/>
    <property type="match status" value="1"/>
</dbReference>
<name>A0ABP5T7X6_9ACTN</name>
<dbReference type="InterPro" id="IPR008266">
    <property type="entry name" value="Tyr_kinase_AS"/>
</dbReference>
<feature type="domain" description="Protein kinase" evidence="8">
    <location>
        <begin position="213"/>
        <end position="500"/>
    </location>
</feature>
<dbReference type="InterPro" id="IPR057929">
    <property type="entry name" value="RamC_N"/>
</dbReference>
<keyword evidence="10" id="KW-1185">Reference proteome</keyword>
<dbReference type="InterPro" id="IPR000719">
    <property type="entry name" value="Prot_kinase_dom"/>
</dbReference>
<dbReference type="SMART" id="SM00220">
    <property type="entry name" value="S_TKc"/>
    <property type="match status" value="1"/>
</dbReference>
<evidence type="ECO:0000256" key="4">
    <source>
        <dbReference type="ARBA" id="ARBA00022741"/>
    </source>
</evidence>
<dbReference type="Pfam" id="PF00069">
    <property type="entry name" value="Pkinase"/>
    <property type="match status" value="1"/>
</dbReference>
<feature type="compositionally biased region" description="Gly residues" evidence="7">
    <location>
        <begin position="437"/>
        <end position="447"/>
    </location>
</feature>
<evidence type="ECO:0000256" key="5">
    <source>
        <dbReference type="ARBA" id="ARBA00022777"/>
    </source>
</evidence>
<evidence type="ECO:0000256" key="7">
    <source>
        <dbReference type="SAM" id="MobiDB-lite"/>
    </source>
</evidence>
<keyword evidence="6" id="KW-0067">ATP-binding</keyword>
<feature type="region of interest" description="Disordered" evidence="7">
    <location>
        <begin position="427"/>
        <end position="450"/>
    </location>
</feature>
<reference evidence="10" key="1">
    <citation type="journal article" date="2019" name="Int. J. Syst. Evol. Microbiol.">
        <title>The Global Catalogue of Microorganisms (GCM) 10K type strain sequencing project: providing services to taxonomists for standard genome sequencing and annotation.</title>
        <authorList>
            <consortium name="The Broad Institute Genomics Platform"/>
            <consortium name="The Broad Institute Genome Sequencing Center for Infectious Disease"/>
            <person name="Wu L."/>
            <person name="Ma J."/>
        </authorList>
    </citation>
    <scope>NUCLEOTIDE SEQUENCE [LARGE SCALE GENOMIC DNA]</scope>
    <source>
        <strain evidence="10">JCM 4316</strain>
    </source>
</reference>
<keyword evidence="5" id="KW-0418">Kinase</keyword>
<dbReference type="Gene3D" id="1.10.510.10">
    <property type="entry name" value="Transferase(Phosphotransferase) domain 1"/>
    <property type="match status" value="1"/>
</dbReference>
<organism evidence="9 10">
    <name type="scientific">Streptomyces cuspidosporus</name>
    <dbReference type="NCBI Taxonomy" id="66882"/>
    <lineage>
        <taxon>Bacteria</taxon>
        <taxon>Bacillati</taxon>
        <taxon>Actinomycetota</taxon>
        <taxon>Actinomycetes</taxon>
        <taxon>Kitasatosporales</taxon>
        <taxon>Streptomycetaceae</taxon>
        <taxon>Streptomyces</taxon>
    </lineage>
</organism>
<dbReference type="PROSITE" id="PS50011">
    <property type="entry name" value="PROTEIN_KINASE_DOM"/>
    <property type="match status" value="1"/>
</dbReference>
<dbReference type="PANTHER" id="PTHR43289">
    <property type="entry name" value="MITOGEN-ACTIVATED PROTEIN KINASE KINASE KINASE 20-RELATED"/>
    <property type="match status" value="1"/>
</dbReference>
<dbReference type="Proteomes" id="UP001500253">
    <property type="component" value="Unassembled WGS sequence"/>
</dbReference>
<dbReference type="NCBIfam" id="NF038150">
    <property type="entry name" value="lanthi_synth_IV"/>
    <property type="match status" value="1"/>
</dbReference>
<dbReference type="InterPro" id="IPR007822">
    <property type="entry name" value="LANC-like"/>
</dbReference>
<dbReference type="SMART" id="SM01260">
    <property type="entry name" value="LANC_like"/>
    <property type="match status" value="1"/>
</dbReference>
<proteinExistence type="predicted"/>
<dbReference type="Pfam" id="PF05147">
    <property type="entry name" value="LANC_like"/>
    <property type="match status" value="1"/>
</dbReference>
<keyword evidence="4" id="KW-0547">Nucleotide-binding</keyword>
<dbReference type="RefSeq" id="WP_346175561.1">
    <property type="nucleotide sequence ID" value="NZ_BAAASD010000014.1"/>
</dbReference>
<dbReference type="InterPro" id="IPR058053">
    <property type="entry name" value="RamC_C"/>
</dbReference>
<dbReference type="PRINTS" id="PR01950">
    <property type="entry name" value="LANCSUPER"/>
</dbReference>
<dbReference type="SUPFAM" id="SSF158745">
    <property type="entry name" value="LanC-like"/>
    <property type="match status" value="1"/>
</dbReference>
<evidence type="ECO:0000313" key="9">
    <source>
        <dbReference type="EMBL" id="GAA2347239.1"/>
    </source>
</evidence>
<dbReference type="CDD" id="cd14014">
    <property type="entry name" value="STKc_PknB_like"/>
    <property type="match status" value="1"/>
</dbReference>
<evidence type="ECO:0000256" key="1">
    <source>
        <dbReference type="ARBA" id="ARBA00012513"/>
    </source>
</evidence>
<keyword evidence="3" id="KW-0808">Transferase</keyword>
<dbReference type="PANTHER" id="PTHR43289:SF6">
    <property type="entry name" value="SERINE_THREONINE-PROTEIN KINASE NEKL-3"/>
    <property type="match status" value="1"/>
</dbReference>
<sequence>MLTFPLHSVVRSVLAELDAEDWTFEEDDTWCHVSPPAHRARIQGWKLHVSATPLSVPHVLHRAAEVLVAAGCAFKFAGSVRLVDEMTSAGCDRAQCGKIITAYPRDDDRFRSLAEELDAATAGLPGPAILSDRPYRKGSLVHYRYGAFLGKPVLTDDGSYEARIEAPDGTLVTDHRTAWFAPPGWAVLPLDGPPGRAAKPPAEPGPVLLADRFEVREAIRHSARGGVYRALDRKTGREVVVKQARAHVGGGLTSEDARALLRREARNLSGLAGVCPELVHEFDQDGHAFLVEGLVDGEPLARWVRTRVVEAPDDGGMAPAEAVEVARDLARLLAEVHRRGLVHQDLTPNNVMVTPEWRLVLIDPEWATAPGMWTTRAMTPGFASPEQEAGPRYGPAFGPESDLYSLGAVLCYLATGVAPVFAADGRAGGRGGERAGGRGGGRGGGPVGRAHGERIRRLLDAVAGERPAARLLAPAVLGLTREDPARRWSVGRVLDFLDGLREPGRSRTPTTAAVSATVAAADVARPPGRAEWLRLVDDGLTYVLRGMADPAGGAERLWPAGPFGDKADPCAVQHGAAGVLAALVRADELLDRAGLRDAIARVADWIDARSAEAPRALPGLYFGRSGTAWALYDAARHLGDTGLADRATGLALSVPVSWPNPDVCHGVAGAGLAHLRFWHRTGRAEFLARAGECADRLVAVAETTSRGVWWPVPDDFDSALAGARHLGFAHGVAGVGAFLLYAARETGDRRYTDLATAAGRTLVAEAERGPWGARWRSDAAQPPGTGLLYHWCSGSSGVGTFLLGLALATGDDSFLGPAREAAVAVHRVRWSSPTAACHGLAGDGEFLLDLAEAVPDGPYRRWAEDLAAVLHQRHTVRDGLLLIPDETGSAVRADHQTGLGGPIHFLLRLAHGGPRPWMPLS</sequence>
<accession>A0ABP5T7X6</accession>
<evidence type="ECO:0000256" key="6">
    <source>
        <dbReference type="ARBA" id="ARBA00022840"/>
    </source>
</evidence>
<dbReference type="CDD" id="cd04791">
    <property type="entry name" value="LanC_SerThrkinase"/>
    <property type="match status" value="1"/>
</dbReference>
<evidence type="ECO:0000313" key="10">
    <source>
        <dbReference type="Proteomes" id="UP001500253"/>
    </source>
</evidence>
<dbReference type="InterPro" id="IPR011009">
    <property type="entry name" value="Kinase-like_dom_sf"/>
</dbReference>
<dbReference type="EC" id="2.7.11.1" evidence="1"/>
<evidence type="ECO:0000256" key="3">
    <source>
        <dbReference type="ARBA" id="ARBA00022679"/>
    </source>
</evidence>
<evidence type="ECO:0000259" key="8">
    <source>
        <dbReference type="PROSITE" id="PS50011"/>
    </source>
</evidence>
<dbReference type="EMBL" id="BAAASD010000014">
    <property type="protein sequence ID" value="GAA2347239.1"/>
    <property type="molecule type" value="Genomic_DNA"/>
</dbReference>